<sequence>MRLTEAGIKPIIHKRTQGTGEHLLQLSRLYLLYLLLISYVCTEG</sequence>
<keyword evidence="2" id="KW-1185">Reference proteome</keyword>
<accession>A0A1W1HGL3</accession>
<dbReference type="Proteomes" id="UP000191931">
    <property type="component" value="Unassembled WGS sequence"/>
</dbReference>
<name>A0A1W1HGL3_9BACT</name>
<gene>
    <name evidence="1" type="ORF">MTBBW1_350013</name>
</gene>
<evidence type="ECO:0000313" key="1">
    <source>
        <dbReference type="EMBL" id="SLM31522.1"/>
    </source>
</evidence>
<evidence type="ECO:0000313" key="2">
    <source>
        <dbReference type="Proteomes" id="UP000191931"/>
    </source>
</evidence>
<dbReference type="STRING" id="1246637.MTBBW1_350013"/>
<protein>
    <submittedName>
        <fullName evidence="1">Uncharacterized protein</fullName>
    </submittedName>
</protein>
<reference evidence="1 2" key="1">
    <citation type="submission" date="2017-03" db="EMBL/GenBank/DDBJ databases">
        <authorList>
            <person name="Afonso C.L."/>
            <person name="Miller P.J."/>
            <person name="Scott M.A."/>
            <person name="Spackman E."/>
            <person name="Goraichik I."/>
            <person name="Dimitrov K.M."/>
            <person name="Suarez D.L."/>
            <person name="Swayne D.E."/>
        </authorList>
    </citation>
    <scope>NUCLEOTIDE SEQUENCE [LARGE SCALE GENOMIC DNA]</scope>
    <source>
        <strain evidence="1">PRJEB14757</strain>
    </source>
</reference>
<dbReference type="EMBL" id="FWEV01000276">
    <property type="protein sequence ID" value="SLM31522.1"/>
    <property type="molecule type" value="Genomic_DNA"/>
</dbReference>
<dbReference type="AlphaFoldDB" id="A0A1W1HGL3"/>
<proteinExistence type="predicted"/>
<organism evidence="1 2">
    <name type="scientific">Desulfamplus magnetovallimortis</name>
    <dbReference type="NCBI Taxonomy" id="1246637"/>
    <lineage>
        <taxon>Bacteria</taxon>
        <taxon>Pseudomonadati</taxon>
        <taxon>Thermodesulfobacteriota</taxon>
        <taxon>Desulfobacteria</taxon>
        <taxon>Desulfobacterales</taxon>
        <taxon>Desulfobacteraceae</taxon>
        <taxon>Desulfamplus</taxon>
    </lineage>
</organism>